<dbReference type="EMBL" id="GBXM01039335">
    <property type="protein sequence ID" value="JAH69242.1"/>
    <property type="molecule type" value="Transcribed_RNA"/>
</dbReference>
<protein>
    <submittedName>
        <fullName evidence="1">Uncharacterized protein</fullName>
    </submittedName>
</protein>
<organism evidence="1">
    <name type="scientific">Anguilla anguilla</name>
    <name type="common">European freshwater eel</name>
    <name type="synonym">Muraena anguilla</name>
    <dbReference type="NCBI Taxonomy" id="7936"/>
    <lineage>
        <taxon>Eukaryota</taxon>
        <taxon>Metazoa</taxon>
        <taxon>Chordata</taxon>
        <taxon>Craniata</taxon>
        <taxon>Vertebrata</taxon>
        <taxon>Euteleostomi</taxon>
        <taxon>Actinopterygii</taxon>
        <taxon>Neopterygii</taxon>
        <taxon>Teleostei</taxon>
        <taxon>Anguilliformes</taxon>
        <taxon>Anguillidae</taxon>
        <taxon>Anguilla</taxon>
    </lineage>
</organism>
<name>A0A0E9UTX2_ANGAN</name>
<reference evidence="1" key="2">
    <citation type="journal article" date="2015" name="Fish Shellfish Immunol.">
        <title>Early steps in the European eel (Anguilla anguilla)-Vibrio vulnificus interaction in the gills: Role of the RtxA13 toxin.</title>
        <authorList>
            <person name="Callol A."/>
            <person name="Pajuelo D."/>
            <person name="Ebbesson L."/>
            <person name="Teles M."/>
            <person name="MacKenzie S."/>
            <person name="Amaro C."/>
        </authorList>
    </citation>
    <scope>NUCLEOTIDE SEQUENCE</scope>
</reference>
<dbReference type="AlphaFoldDB" id="A0A0E9UTX2"/>
<evidence type="ECO:0000313" key="1">
    <source>
        <dbReference type="EMBL" id="JAH69242.1"/>
    </source>
</evidence>
<proteinExistence type="predicted"/>
<sequence length="19" mass="2174">MLVRIRATLLAGVPFKEKM</sequence>
<reference evidence="1" key="1">
    <citation type="submission" date="2014-11" db="EMBL/GenBank/DDBJ databases">
        <authorList>
            <person name="Amaro Gonzalez C."/>
        </authorList>
    </citation>
    <scope>NUCLEOTIDE SEQUENCE</scope>
</reference>
<accession>A0A0E9UTX2</accession>